<dbReference type="PROSITE" id="PS51318">
    <property type="entry name" value="TAT"/>
    <property type="match status" value="1"/>
</dbReference>
<dbReference type="CDD" id="cd07720">
    <property type="entry name" value="OPHC2-like_MBL-fold"/>
    <property type="match status" value="1"/>
</dbReference>
<keyword evidence="5" id="KW-0732">Signal</keyword>
<keyword evidence="3 7" id="KW-0378">Hydrolase</keyword>
<dbReference type="Gene3D" id="3.60.15.10">
    <property type="entry name" value="Ribonuclease Z/Hydroxyacylglutathione hydrolase-like"/>
    <property type="match status" value="1"/>
</dbReference>
<evidence type="ECO:0000256" key="5">
    <source>
        <dbReference type="SAM" id="SignalP"/>
    </source>
</evidence>
<dbReference type="Proteomes" id="UP000007881">
    <property type="component" value="Chromosome"/>
</dbReference>
<dbReference type="InterPro" id="IPR006311">
    <property type="entry name" value="TAT_signal"/>
</dbReference>
<dbReference type="RefSeq" id="WP_014437867.1">
    <property type="nucleotide sequence ID" value="NC_017080.1"/>
</dbReference>
<reference evidence="7 8" key="1">
    <citation type="submission" date="2012-02" db="EMBL/GenBank/DDBJ databases">
        <title>Complete genome sequence of Phycisphaera mikurensis NBRC 102666.</title>
        <authorList>
            <person name="Ankai A."/>
            <person name="Hosoyama A."/>
            <person name="Terui Y."/>
            <person name="Sekine M."/>
            <person name="Fukai R."/>
            <person name="Kato Y."/>
            <person name="Nakamura S."/>
            <person name="Yamada-Narita S."/>
            <person name="Kawakoshi A."/>
            <person name="Fukunaga Y."/>
            <person name="Yamazaki S."/>
            <person name="Fujita N."/>
        </authorList>
    </citation>
    <scope>NUCLEOTIDE SEQUENCE [LARGE SCALE GENOMIC DNA]</scope>
    <source>
        <strain evidence="8">NBRC 102666 / KCTC 22515 / FYK2301M01</strain>
    </source>
</reference>
<dbReference type="EMBL" id="AP012338">
    <property type="protein sequence ID" value="BAM04654.1"/>
    <property type="molecule type" value="Genomic_DNA"/>
</dbReference>
<evidence type="ECO:0000256" key="3">
    <source>
        <dbReference type="ARBA" id="ARBA00022801"/>
    </source>
</evidence>
<keyword evidence="8" id="KW-1185">Reference proteome</keyword>
<dbReference type="OrthoDB" id="9802897at2"/>
<evidence type="ECO:0000313" key="7">
    <source>
        <dbReference type="EMBL" id="BAM04654.1"/>
    </source>
</evidence>
<keyword evidence="4" id="KW-0862">Zinc</keyword>
<dbReference type="PANTHER" id="PTHR42978">
    <property type="entry name" value="QUORUM-QUENCHING LACTONASE YTNP-RELATED-RELATED"/>
    <property type="match status" value="1"/>
</dbReference>
<feature type="chain" id="PRO_5003629756" evidence="5">
    <location>
        <begin position="20"/>
        <end position="333"/>
    </location>
</feature>
<dbReference type="eggNOG" id="COG0491">
    <property type="taxonomic scope" value="Bacteria"/>
</dbReference>
<feature type="signal peptide" evidence="5">
    <location>
        <begin position="1"/>
        <end position="19"/>
    </location>
</feature>
<name>I0IHB6_PHYMF</name>
<gene>
    <name evidence="7" type="ordered locus">PSMK_24950</name>
</gene>
<feature type="domain" description="Metallo-beta-lactamase" evidence="6">
    <location>
        <begin position="96"/>
        <end position="305"/>
    </location>
</feature>
<evidence type="ECO:0000256" key="1">
    <source>
        <dbReference type="ARBA" id="ARBA00007749"/>
    </source>
</evidence>
<dbReference type="SMART" id="SM00849">
    <property type="entry name" value="Lactamase_B"/>
    <property type="match status" value="1"/>
</dbReference>
<evidence type="ECO:0000313" key="8">
    <source>
        <dbReference type="Proteomes" id="UP000007881"/>
    </source>
</evidence>
<dbReference type="InterPro" id="IPR051013">
    <property type="entry name" value="MBL_superfamily_lactonases"/>
</dbReference>
<dbReference type="SUPFAM" id="SSF56281">
    <property type="entry name" value="Metallo-hydrolase/oxidoreductase"/>
    <property type="match status" value="1"/>
</dbReference>
<evidence type="ECO:0000256" key="2">
    <source>
        <dbReference type="ARBA" id="ARBA00022723"/>
    </source>
</evidence>
<organism evidence="7 8">
    <name type="scientific">Phycisphaera mikurensis (strain NBRC 102666 / KCTC 22515 / FYK2301M01)</name>
    <dbReference type="NCBI Taxonomy" id="1142394"/>
    <lineage>
        <taxon>Bacteria</taxon>
        <taxon>Pseudomonadati</taxon>
        <taxon>Planctomycetota</taxon>
        <taxon>Phycisphaerae</taxon>
        <taxon>Phycisphaerales</taxon>
        <taxon>Phycisphaeraceae</taxon>
        <taxon>Phycisphaera</taxon>
    </lineage>
</organism>
<dbReference type="InterPro" id="IPR001279">
    <property type="entry name" value="Metallo-B-lactamas"/>
</dbReference>
<dbReference type="AlphaFoldDB" id="I0IHB6"/>
<dbReference type="PANTHER" id="PTHR42978:SF6">
    <property type="entry name" value="QUORUM-QUENCHING LACTONASE YTNP-RELATED"/>
    <property type="match status" value="1"/>
</dbReference>
<dbReference type="HOGENOM" id="CLU_056519_0_1_0"/>
<dbReference type="STRING" id="1142394.PSMK_24950"/>
<accession>I0IHB6</accession>
<keyword evidence="2" id="KW-0479">Metal-binding</keyword>
<dbReference type="Pfam" id="PF00753">
    <property type="entry name" value="Lactamase_B"/>
    <property type="match status" value="1"/>
</dbReference>
<dbReference type="KEGG" id="phm:PSMK_24950"/>
<sequence>MPHLSRRTAIAAAPFAALAAAGLGRVAGAQEAAAPLPPTGNAGVYRTGVGAWDVAVVSDGHFFFDPMHPTLGGNVGAAAFAAAVEAAAMPADGLAHVNALLARKGDRVVLVDAGGGDAFAPTTGRLIANLATLGVEPAAVTDVLLTHAHPDHAGGLMLPGRDRQPAFANATVHVTEAEHAFWRSGPALAQSGVPEEMKAAVVKTANDALDTAGERLAMVTDGAEPVEGFTSVACPGHTPGHCGYLLSDGDATLYFTGDTIFFAPVLTSHPGWHVAFDTDPAEAAATRFREMDRIANERLRIASPHLPFPALAQLREDGAGGFRFLAEPWRFEA</sequence>
<dbReference type="GO" id="GO:0016787">
    <property type="term" value="F:hydrolase activity"/>
    <property type="evidence" value="ECO:0007669"/>
    <property type="project" value="UniProtKB-KW"/>
</dbReference>
<proteinExistence type="inferred from homology"/>
<evidence type="ECO:0000256" key="4">
    <source>
        <dbReference type="ARBA" id="ARBA00022833"/>
    </source>
</evidence>
<dbReference type="GO" id="GO:0046872">
    <property type="term" value="F:metal ion binding"/>
    <property type="evidence" value="ECO:0007669"/>
    <property type="project" value="UniProtKB-KW"/>
</dbReference>
<protein>
    <submittedName>
        <fullName evidence="7">Putative hydrolase</fullName>
    </submittedName>
</protein>
<comment type="similarity">
    <text evidence="1">Belongs to the metallo-beta-lactamase superfamily.</text>
</comment>
<dbReference type="InterPro" id="IPR036866">
    <property type="entry name" value="RibonucZ/Hydroxyglut_hydro"/>
</dbReference>
<evidence type="ECO:0000259" key="6">
    <source>
        <dbReference type="SMART" id="SM00849"/>
    </source>
</evidence>